<dbReference type="Proteomes" id="UP000523682">
    <property type="component" value="Unassembled WGS sequence"/>
</dbReference>
<dbReference type="Pfam" id="PF26371">
    <property type="entry name" value="AftB_C"/>
    <property type="match status" value="1"/>
</dbReference>
<evidence type="ECO:0000313" key="4">
    <source>
        <dbReference type="EMBL" id="MBA5244624.1"/>
    </source>
</evidence>
<keyword evidence="2" id="KW-1133">Transmembrane helix</keyword>
<evidence type="ECO:0000256" key="2">
    <source>
        <dbReference type="SAM" id="Phobius"/>
    </source>
</evidence>
<dbReference type="AlphaFoldDB" id="A0A7W2I401"/>
<feature type="transmembrane region" description="Helical" evidence="2">
    <location>
        <begin position="135"/>
        <end position="156"/>
    </location>
</feature>
<sequence length="603" mass="66345">MTKNARLSALAAAVVAGIFAFWGGWTRRWMSDDGLIVLRTVRNLLAGNGPVFNAGERVEANTSTLWQYLITAFGWLTGARLEDVAMWLALICTVTAAALATFAAGRFWGKVGPVVPLGIVIYLALPPARDFATSGLEWGLSLLWIAGWWAALVAWAEPLRRRAPEVGYFLAFWCGMSWLVRPELALYGGVTGILLIACNPRKTPGILAAALPVPAAYQIFRMGYYGLLTPHTAVAKSASGAEWARGFEYFADFVGYYWLWLPVLAAAALVGWMMRGTGGRRLAIVLLVTGCALAHILYVLRVGGDFMHGRMWLLPLFALLLPAMAVPITRVSIALATAVAVWAGVTIVRAHPIDWEAYQTGEKELGIVDEREFWTLAVGRELTDPPRYAEDFLGSKLMQNWEDALDKGIDANAAQLNLAYVSADPEIYSWYYRDREEDASDLSNLPLTAYLINLGMTSMNAPLDVRILDTVGLATPIAARMPRDPKGRVGHDKFLDPAWQAADTDTYLDGLPPFISSMRAKQARAALRSPEISELLATSREPMSWERFWKNVRYSLGDGRTLQLSSDPGLYIDAETRRAIRHGANPGMEGPQIAWPVQAHEGE</sequence>
<feature type="transmembrane region" description="Helical" evidence="2">
    <location>
        <begin position="312"/>
        <end position="345"/>
    </location>
</feature>
<dbReference type="RefSeq" id="WP_181889223.1">
    <property type="nucleotide sequence ID" value="NZ_JACDTZ010000001.1"/>
</dbReference>
<accession>A0A7W2I401</accession>
<keyword evidence="5" id="KW-1185">Reference proteome</keyword>
<feature type="region of interest" description="Disordered" evidence="1">
    <location>
        <begin position="583"/>
        <end position="603"/>
    </location>
</feature>
<feature type="transmembrane region" description="Helical" evidence="2">
    <location>
        <begin position="7"/>
        <end position="25"/>
    </location>
</feature>
<dbReference type="InterPro" id="IPR058983">
    <property type="entry name" value="AftB_C"/>
</dbReference>
<feature type="transmembrane region" description="Helical" evidence="2">
    <location>
        <begin position="281"/>
        <end position="300"/>
    </location>
</feature>
<name>A0A7W2I401_9CORY</name>
<feature type="transmembrane region" description="Helical" evidence="2">
    <location>
        <begin position="111"/>
        <end position="129"/>
    </location>
</feature>
<proteinExistence type="predicted"/>
<evidence type="ECO:0000259" key="3">
    <source>
        <dbReference type="Pfam" id="PF26371"/>
    </source>
</evidence>
<protein>
    <recommendedName>
        <fullName evidence="3">Terminal beta-(1-&gt;2)-arabinofuranosyltransferase C-terminal domain-containing protein</fullName>
    </recommendedName>
</protein>
<organism evidence="4 5">
    <name type="scientific">Corynebacterium haemomassiliense</name>
    <dbReference type="NCBI Taxonomy" id="2754726"/>
    <lineage>
        <taxon>Bacteria</taxon>
        <taxon>Bacillati</taxon>
        <taxon>Actinomycetota</taxon>
        <taxon>Actinomycetes</taxon>
        <taxon>Mycobacteriales</taxon>
        <taxon>Corynebacteriaceae</taxon>
        <taxon>Corynebacterium</taxon>
    </lineage>
</organism>
<comment type="caution">
    <text evidence="4">The sequence shown here is derived from an EMBL/GenBank/DDBJ whole genome shotgun (WGS) entry which is preliminary data.</text>
</comment>
<evidence type="ECO:0000313" key="5">
    <source>
        <dbReference type="Proteomes" id="UP000523682"/>
    </source>
</evidence>
<feature type="transmembrane region" description="Helical" evidence="2">
    <location>
        <begin position="255"/>
        <end position="274"/>
    </location>
</feature>
<keyword evidence="2" id="KW-0472">Membrane</keyword>
<gene>
    <name evidence="4" type="ORF">H0193_07345</name>
</gene>
<feature type="domain" description="Terminal beta-(1-&gt;2)-arabinofuranosyltransferase C-terminal" evidence="3">
    <location>
        <begin position="396"/>
        <end position="573"/>
    </location>
</feature>
<reference evidence="4 5" key="1">
    <citation type="submission" date="2020-07" db="EMBL/GenBank/DDBJ databases">
        <title>Draft genome and description of Corynebacterium haemomassiliense strain Marseile-Q3615 sp. nov.</title>
        <authorList>
            <person name="Boxberger M."/>
            <person name="La Scola B."/>
        </authorList>
    </citation>
    <scope>NUCLEOTIDE SEQUENCE [LARGE SCALE GENOMIC DNA]</scope>
    <source>
        <strain evidence="4 5">Marseille-Q3615</strain>
    </source>
</reference>
<keyword evidence="2" id="KW-0812">Transmembrane</keyword>
<feature type="transmembrane region" description="Helical" evidence="2">
    <location>
        <begin position="168"/>
        <end position="197"/>
    </location>
</feature>
<dbReference type="EMBL" id="JACDTZ010000001">
    <property type="protein sequence ID" value="MBA5244624.1"/>
    <property type="molecule type" value="Genomic_DNA"/>
</dbReference>
<feature type="transmembrane region" description="Helical" evidence="2">
    <location>
        <begin position="84"/>
        <end position="104"/>
    </location>
</feature>
<evidence type="ECO:0000256" key="1">
    <source>
        <dbReference type="SAM" id="MobiDB-lite"/>
    </source>
</evidence>